<protein>
    <submittedName>
        <fullName evidence="7">Adp-ribosylation factor a1e</fullName>
    </submittedName>
</protein>
<dbReference type="GO" id="GO:0046872">
    <property type="term" value="F:metal ion binding"/>
    <property type="evidence" value="ECO:0007669"/>
    <property type="project" value="UniProtKB-KW"/>
</dbReference>
<dbReference type="PRINTS" id="PR00328">
    <property type="entry name" value="SAR1GTPBP"/>
</dbReference>
<dbReference type="GO" id="GO:0005525">
    <property type="term" value="F:GTP binding"/>
    <property type="evidence" value="ECO:0007669"/>
    <property type="project" value="UniProtKB-KW"/>
</dbReference>
<feature type="binding site" evidence="4">
    <location>
        <begin position="125"/>
        <end position="128"/>
    </location>
    <ligand>
        <name>GTP</name>
        <dbReference type="ChEBI" id="CHEBI:37565"/>
    </ligand>
</feature>
<dbReference type="Gene3D" id="3.40.50.300">
    <property type="entry name" value="P-loop containing nucleotide triphosphate hydrolases"/>
    <property type="match status" value="1"/>
</dbReference>
<keyword evidence="5" id="KW-0479">Metal-binding</keyword>
<dbReference type="InterPro" id="IPR006689">
    <property type="entry name" value="Small_GTPase_ARF/SAR"/>
</dbReference>
<keyword evidence="5" id="KW-0460">Magnesium</keyword>
<dbReference type="SUPFAM" id="SSF52540">
    <property type="entry name" value="P-loop containing nucleoside triphosphate hydrolases"/>
    <property type="match status" value="1"/>
</dbReference>
<reference evidence="7" key="1">
    <citation type="submission" date="2022-08" db="EMBL/GenBank/DDBJ databases">
        <title>Novel sulphate-reducing endosymbionts in the free-living metamonad Anaeramoeba.</title>
        <authorList>
            <person name="Jerlstrom-Hultqvist J."/>
            <person name="Cepicka I."/>
            <person name="Gallot-Lavallee L."/>
            <person name="Salas-Leiva D."/>
            <person name="Curtis B.A."/>
            <person name="Zahonova K."/>
            <person name="Pipaliya S."/>
            <person name="Dacks J."/>
            <person name="Roger A.J."/>
        </authorList>
    </citation>
    <scope>NUCLEOTIDE SEQUENCE</scope>
    <source>
        <strain evidence="7">Busselton2</strain>
    </source>
</reference>
<dbReference type="CDD" id="cd00878">
    <property type="entry name" value="Arf_Arl"/>
    <property type="match status" value="1"/>
</dbReference>
<evidence type="ECO:0000256" key="2">
    <source>
        <dbReference type="ARBA" id="ARBA00022741"/>
    </source>
</evidence>
<sequence>MDILRCFHSHKKRKQTIEVLMVGLCGSGKTSILNKLRYGETGTTLPSINFNEETIEFQTALFHIYDVCGQDKIRPLWSHYFEKAQGIIFVVDSSEDEYFELAREEIHRVMSDEKLINAALLVFANKQDLSSALDAEELGKKLQLTKLRFPKWKIQNCIATTGEGLNEGLTFLTKEILK</sequence>
<proteinExistence type="inferred from homology"/>
<dbReference type="GO" id="GO:0003924">
    <property type="term" value="F:GTPase activity"/>
    <property type="evidence" value="ECO:0007669"/>
    <property type="project" value="InterPro"/>
</dbReference>
<dbReference type="Proteomes" id="UP001146793">
    <property type="component" value="Unassembled WGS sequence"/>
</dbReference>
<dbReference type="FunFam" id="3.40.50.300:FF:000412">
    <property type="entry name" value="ADP-ribosylation factor 1"/>
    <property type="match status" value="1"/>
</dbReference>
<gene>
    <name evidence="7" type="ORF">M0812_00933</name>
</gene>
<keyword evidence="3 4" id="KW-0342">GTP-binding</keyword>
<name>A0AAV8A3U4_9EUKA</name>
<accession>A0AAV8A3U4</accession>
<dbReference type="InterPro" id="IPR027417">
    <property type="entry name" value="P-loop_NTPase"/>
</dbReference>
<dbReference type="SMART" id="SM00177">
    <property type="entry name" value="ARF"/>
    <property type="match status" value="1"/>
</dbReference>
<evidence type="ECO:0000256" key="4">
    <source>
        <dbReference type="PIRSR" id="PIRSR606689-1"/>
    </source>
</evidence>
<dbReference type="NCBIfam" id="TIGR00231">
    <property type="entry name" value="small_GTP"/>
    <property type="match status" value="1"/>
</dbReference>
<dbReference type="InterPro" id="IPR005225">
    <property type="entry name" value="Small_GTP-bd"/>
</dbReference>
<feature type="binding site" evidence="5">
    <location>
        <position position="30"/>
    </location>
    <ligand>
        <name>Mg(2+)</name>
        <dbReference type="ChEBI" id="CHEBI:18420"/>
    </ligand>
</feature>
<keyword evidence="2 4" id="KW-0547">Nucleotide-binding</keyword>
<dbReference type="PANTHER" id="PTHR11711">
    <property type="entry name" value="ADP RIBOSYLATION FACTOR-RELATED"/>
    <property type="match status" value="1"/>
</dbReference>
<evidence type="ECO:0000313" key="8">
    <source>
        <dbReference type="Proteomes" id="UP001146793"/>
    </source>
</evidence>
<dbReference type="PROSITE" id="PS51417">
    <property type="entry name" value="ARF"/>
    <property type="match status" value="1"/>
</dbReference>
<evidence type="ECO:0000256" key="6">
    <source>
        <dbReference type="RuleBase" id="RU003925"/>
    </source>
</evidence>
<evidence type="ECO:0000256" key="1">
    <source>
        <dbReference type="ARBA" id="ARBA00010290"/>
    </source>
</evidence>
<dbReference type="InterPro" id="IPR024156">
    <property type="entry name" value="Small_GTPase_ARF"/>
</dbReference>
<feature type="binding site" evidence="4">
    <location>
        <position position="69"/>
    </location>
    <ligand>
        <name>GTP</name>
        <dbReference type="ChEBI" id="CHEBI:37565"/>
    </ligand>
</feature>
<evidence type="ECO:0000256" key="5">
    <source>
        <dbReference type="PIRSR" id="PIRSR606689-2"/>
    </source>
</evidence>
<evidence type="ECO:0000256" key="3">
    <source>
        <dbReference type="ARBA" id="ARBA00023134"/>
    </source>
</evidence>
<feature type="binding site" evidence="4">
    <location>
        <begin position="23"/>
        <end position="30"/>
    </location>
    <ligand>
        <name>GTP</name>
        <dbReference type="ChEBI" id="CHEBI:37565"/>
    </ligand>
</feature>
<dbReference type="GO" id="GO:0030010">
    <property type="term" value="P:establishment of cell polarity"/>
    <property type="evidence" value="ECO:0007669"/>
    <property type="project" value="UniProtKB-ARBA"/>
</dbReference>
<feature type="binding site" evidence="5">
    <location>
        <position position="47"/>
    </location>
    <ligand>
        <name>Mg(2+)</name>
        <dbReference type="ChEBI" id="CHEBI:18420"/>
    </ligand>
</feature>
<dbReference type="Pfam" id="PF00025">
    <property type="entry name" value="Arf"/>
    <property type="match status" value="1"/>
</dbReference>
<evidence type="ECO:0000313" key="7">
    <source>
        <dbReference type="EMBL" id="KAJ3448453.1"/>
    </source>
</evidence>
<dbReference type="EMBL" id="JANTQA010000015">
    <property type="protein sequence ID" value="KAJ3448453.1"/>
    <property type="molecule type" value="Genomic_DNA"/>
</dbReference>
<dbReference type="SMART" id="SM00178">
    <property type="entry name" value="SAR"/>
    <property type="match status" value="1"/>
</dbReference>
<comment type="caution">
    <text evidence="7">The sequence shown here is derived from an EMBL/GenBank/DDBJ whole genome shotgun (WGS) entry which is preliminary data.</text>
</comment>
<comment type="similarity">
    <text evidence="1 6">Belongs to the small GTPase superfamily. Arf family.</text>
</comment>
<dbReference type="AlphaFoldDB" id="A0AAV8A3U4"/>
<organism evidence="7 8">
    <name type="scientific">Anaeramoeba flamelloides</name>
    <dbReference type="NCBI Taxonomy" id="1746091"/>
    <lineage>
        <taxon>Eukaryota</taxon>
        <taxon>Metamonada</taxon>
        <taxon>Anaeramoebidae</taxon>
        <taxon>Anaeramoeba</taxon>
    </lineage>
</organism>